<name>A0AA36DUB6_CYLNA</name>
<protein>
    <submittedName>
        <fullName evidence="1">Uncharacterized protein</fullName>
    </submittedName>
</protein>
<evidence type="ECO:0000313" key="2">
    <source>
        <dbReference type="Proteomes" id="UP001176961"/>
    </source>
</evidence>
<evidence type="ECO:0000313" key="1">
    <source>
        <dbReference type="EMBL" id="CAJ0592936.1"/>
    </source>
</evidence>
<reference evidence="1" key="1">
    <citation type="submission" date="2023-07" db="EMBL/GenBank/DDBJ databases">
        <authorList>
            <consortium name="CYATHOMIX"/>
        </authorList>
    </citation>
    <scope>NUCLEOTIDE SEQUENCE</scope>
    <source>
        <strain evidence="1">N/A</strain>
    </source>
</reference>
<keyword evidence="2" id="KW-1185">Reference proteome</keyword>
<proteinExistence type="predicted"/>
<sequence>MVHPFLTEFWKKTLKLCLSSACRFNTAVASKVTTPPGGRGDDALTRLPRLYSLTSLLIDEYLFAADSAWEQDLGKPYRSARRCFGMVHGISSFSFQQHTCLLSLGENLLVGRNEVIFAARKSRNYP</sequence>
<comment type="caution">
    <text evidence="1">The sequence shown here is derived from an EMBL/GenBank/DDBJ whole genome shotgun (WGS) entry which is preliminary data.</text>
</comment>
<gene>
    <name evidence="1" type="ORF">CYNAS_LOCUS4919</name>
</gene>
<dbReference type="Proteomes" id="UP001176961">
    <property type="component" value="Unassembled WGS sequence"/>
</dbReference>
<dbReference type="EMBL" id="CATQJL010000112">
    <property type="protein sequence ID" value="CAJ0592936.1"/>
    <property type="molecule type" value="Genomic_DNA"/>
</dbReference>
<organism evidence="1 2">
    <name type="scientific">Cylicocyclus nassatus</name>
    <name type="common">Nematode worm</name>
    <dbReference type="NCBI Taxonomy" id="53992"/>
    <lineage>
        <taxon>Eukaryota</taxon>
        <taxon>Metazoa</taxon>
        <taxon>Ecdysozoa</taxon>
        <taxon>Nematoda</taxon>
        <taxon>Chromadorea</taxon>
        <taxon>Rhabditida</taxon>
        <taxon>Rhabditina</taxon>
        <taxon>Rhabditomorpha</taxon>
        <taxon>Strongyloidea</taxon>
        <taxon>Strongylidae</taxon>
        <taxon>Cylicocyclus</taxon>
    </lineage>
</organism>
<accession>A0AA36DUB6</accession>
<dbReference type="AlphaFoldDB" id="A0AA36DUB6"/>